<evidence type="ECO:0000313" key="1">
    <source>
        <dbReference type="EMBL" id="MPC61397.1"/>
    </source>
</evidence>
<dbReference type="AlphaFoldDB" id="A0A5B7GW14"/>
<comment type="caution">
    <text evidence="1">The sequence shown here is derived from an EMBL/GenBank/DDBJ whole genome shotgun (WGS) entry which is preliminary data.</text>
</comment>
<proteinExistence type="predicted"/>
<gene>
    <name evidence="1" type="ORF">E2C01_055470</name>
</gene>
<organism evidence="1 2">
    <name type="scientific">Portunus trituberculatus</name>
    <name type="common">Swimming crab</name>
    <name type="synonym">Neptunus trituberculatus</name>
    <dbReference type="NCBI Taxonomy" id="210409"/>
    <lineage>
        <taxon>Eukaryota</taxon>
        <taxon>Metazoa</taxon>
        <taxon>Ecdysozoa</taxon>
        <taxon>Arthropoda</taxon>
        <taxon>Crustacea</taxon>
        <taxon>Multicrustacea</taxon>
        <taxon>Malacostraca</taxon>
        <taxon>Eumalacostraca</taxon>
        <taxon>Eucarida</taxon>
        <taxon>Decapoda</taxon>
        <taxon>Pleocyemata</taxon>
        <taxon>Brachyura</taxon>
        <taxon>Eubrachyura</taxon>
        <taxon>Portunoidea</taxon>
        <taxon>Portunidae</taxon>
        <taxon>Portuninae</taxon>
        <taxon>Portunus</taxon>
    </lineage>
</organism>
<dbReference type="EMBL" id="VSRR010018504">
    <property type="protein sequence ID" value="MPC61397.1"/>
    <property type="molecule type" value="Genomic_DNA"/>
</dbReference>
<keyword evidence="2" id="KW-1185">Reference proteome</keyword>
<accession>A0A5B7GW14</accession>
<dbReference type="Proteomes" id="UP000324222">
    <property type="component" value="Unassembled WGS sequence"/>
</dbReference>
<evidence type="ECO:0000313" key="2">
    <source>
        <dbReference type="Proteomes" id="UP000324222"/>
    </source>
</evidence>
<reference evidence="1 2" key="1">
    <citation type="submission" date="2019-05" db="EMBL/GenBank/DDBJ databases">
        <title>Another draft genome of Portunus trituberculatus and its Hox gene families provides insights of decapod evolution.</title>
        <authorList>
            <person name="Jeong J.-H."/>
            <person name="Song I."/>
            <person name="Kim S."/>
            <person name="Choi T."/>
            <person name="Kim D."/>
            <person name="Ryu S."/>
            <person name="Kim W."/>
        </authorList>
    </citation>
    <scope>NUCLEOTIDE SEQUENCE [LARGE SCALE GENOMIC DNA]</scope>
    <source>
        <tissue evidence="1">Muscle</tissue>
    </source>
</reference>
<protein>
    <submittedName>
        <fullName evidence="1">Uncharacterized protein</fullName>
    </submittedName>
</protein>
<sequence>MLQPVFVVLPAARPPGAASPMPFMASVPPCSPATPSPPVVVVVAEPFVQVPRISMGHESEDGQGKH</sequence>
<name>A0A5B7GW14_PORTR</name>